<feature type="region of interest" description="Disordered" evidence="2">
    <location>
        <begin position="178"/>
        <end position="344"/>
    </location>
</feature>
<dbReference type="EMBL" id="FN648385">
    <property type="protein sequence ID" value="CBJ30654.1"/>
    <property type="molecule type" value="Genomic_DNA"/>
</dbReference>
<feature type="compositionally biased region" description="Gly residues" evidence="2">
    <location>
        <begin position="702"/>
        <end position="712"/>
    </location>
</feature>
<feature type="compositionally biased region" description="Gly residues" evidence="2">
    <location>
        <begin position="182"/>
        <end position="198"/>
    </location>
</feature>
<keyword evidence="4" id="KW-1185">Reference proteome</keyword>
<evidence type="ECO:0000256" key="1">
    <source>
        <dbReference type="SAM" id="Coils"/>
    </source>
</evidence>
<protein>
    <submittedName>
        <fullName evidence="3">Uncharacterized protein</fullName>
    </submittedName>
</protein>
<feature type="region of interest" description="Disordered" evidence="2">
    <location>
        <begin position="65"/>
        <end position="153"/>
    </location>
</feature>
<proteinExistence type="predicted"/>
<dbReference type="InParanoid" id="D7FQU4"/>
<feature type="compositionally biased region" description="Basic and acidic residues" evidence="2">
    <location>
        <begin position="655"/>
        <end position="667"/>
    </location>
</feature>
<feature type="compositionally biased region" description="Basic and acidic residues" evidence="2">
    <location>
        <begin position="510"/>
        <end position="544"/>
    </location>
</feature>
<feature type="compositionally biased region" description="Polar residues" evidence="2">
    <location>
        <begin position="764"/>
        <end position="775"/>
    </location>
</feature>
<dbReference type="EMBL" id="FN649744">
    <property type="protein sequence ID" value="CBJ30654.1"/>
    <property type="molecule type" value="Genomic_DNA"/>
</dbReference>
<evidence type="ECO:0000313" key="4">
    <source>
        <dbReference type="Proteomes" id="UP000002630"/>
    </source>
</evidence>
<feature type="compositionally biased region" description="Basic and acidic residues" evidence="2">
    <location>
        <begin position="103"/>
        <end position="113"/>
    </location>
</feature>
<feature type="compositionally biased region" description="Gly residues" evidence="2">
    <location>
        <begin position="729"/>
        <end position="742"/>
    </location>
</feature>
<sequence>MPADLAWDDGGEYARAAEAAGVDVGGMLEAGVDAKHLLEFVSNYRKEEGDKLGLLDEQNLKFATSQVLRKGPRAGNQRPRRPPTTATGTSSAWGFGTQGETDEASRRAVDCQSRRTRKRTSPNPEVRQSARVGIGNGNTHRTGGRPSAPVAFGEDDGVETARLRSELLRWSSALEGAEKQLGGNGGPAGMESWTGGGIARARHVAKAAPAEDAKEEGSEQSTPSRQVDDDESFDSDQEDATHHDRPASTRVEERRNDRSDTRRSRRQRDEGEGEVSGDRDRHRSHSPEVVDDVVEVWEESEGEPACSSSRRPGGRVRGSISTYGHARPTPSYALPTKHFKTPDRDRRHAVYAEDARGQKQMQRQAHLEEENAALKLRLEGLRRAIHELEHQANTLRDDARIREEEFSRLKKKLAATPSSVAGGKCSCCASTHHGRQKAAGENGPSALKKRALAAEGRTETLERCLRESKAKEQRSREIVASLKHSYSAAQAKAVSLEAELESTRNSLSEARQEIVESRRGAKGRLKETRKQRRQQGEKEREAETARAQAADLAGKLRKASREIERARLEAVKLREEKARVEGESQDLARENRMLQDRLSDGKLRSRTRERDRWILAELRSHSQSRSPSRRRAEGQDSRRDPPPTASRPAARQRSLTREDFRARNDGVRRRHLGVQDASFDSASDSEPSVRCRSLSPPPNPGLGEGRAEGAGGRWLPPRDSRRVPCVQGRVGGSPGGWGGTGRGLSTRSADGAEGPPGDAAVLRGSSTLSGGSANGTMKARYERLQAMYRRVNRREAGARGRSGVA</sequence>
<evidence type="ECO:0000256" key="2">
    <source>
        <dbReference type="SAM" id="MobiDB-lite"/>
    </source>
</evidence>
<feature type="compositionally biased region" description="Basic and acidic residues" evidence="2">
    <location>
        <begin position="630"/>
        <end position="641"/>
    </location>
</feature>
<organism evidence="3 4">
    <name type="scientific">Ectocarpus siliculosus</name>
    <name type="common">Brown alga</name>
    <name type="synonym">Conferva siliculosa</name>
    <dbReference type="NCBI Taxonomy" id="2880"/>
    <lineage>
        <taxon>Eukaryota</taxon>
        <taxon>Sar</taxon>
        <taxon>Stramenopiles</taxon>
        <taxon>Ochrophyta</taxon>
        <taxon>PX clade</taxon>
        <taxon>Phaeophyceae</taxon>
        <taxon>Ectocarpales</taxon>
        <taxon>Ectocarpaceae</taxon>
        <taxon>Ectocarpus</taxon>
    </lineage>
</organism>
<name>D7FQU4_ECTSI</name>
<feature type="region of interest" description="Disordered" evidence="2">
    <location>
        <begin position="502"/>
        <end position="557"/>
    </location>
</feature>
<evidence type="ECO:0000313" key="3">
    <source>
        <dbReference type="EMBL" id="CBJ30654.1"/>
    </source>
</evidence>
<feature type="region of interest" description="Disordered" evidence="2">
    <location>
        <begin position="617"/>
        <end position="776"/>
    </location>
</feature>
<feature type="coiled-coil region" evidence="1">
    <location>
        <begin position="364"/>
        <end position="405"/>
    </location>
</feature>
<feature type="compositionally biased region" description="Acidic residues" evidence="2">
    <location>
        <begin position="289"/>
        <end position="302"/>
    </location>
</feature>
<dbReference type="Proteomes" id="UP000002630">
    <property type="component" value="Linkage Group LG19"/>
</dbReference>
<dbReference type="OrthoDB" id="10365094at2759"/>
<reference evidence="3 4" key="1">
    <citation type="journal article" date="2010" name="Nature">
        <title>The Ectocarpus genome and the independent evolution of multicellularity in brown algae.</title>
        <authorList>
            <person name="Cock J.M."/>
            <person name="Sterck L."/>
            <person name="Rouze P."/>
            <person name="Scornet D."/>
            <person name="Allen A.E."/>
            <person name="Amoutzias G."/>
            <person name="Anthouard V."/>
            <person name="Artiguenave F."/>
            <person name="Aury J.M."/>
            <person name="Badger J.H."/>
            <person name="Beszteri B."/>
            <person name="Billiau K."/>
            <person name="Bonnet E."/>
            <person name="Bothwell J.H."/>
            <person name="Bowler C."/>
            <person name="Boyen C."/>
            <person name="Brownlee C."/>
            <person name="Carrano C.J."/>
            <person name="Charrier B."/>
            <person name="Cho G.Y."/>
            <person name="Coelho S.M."/>
            <person name="Collen J."/>
            <person name="Corre E."/>
            <person name="Da Silva C."/>
            <person name="Delage L."/>
            <person name="Delaroque N."/>
            <person name="Dittami S.M."/>
            <person name="Doulbeau S."/>
            <person name="Elias M."/>
            <person name="Farnham G."/>
            <person name="Gachon C.M."/>
            <person name="Gschloessl B."/>
            <person name="Heesch S."/>
            <person name="Jabbari K."/>
            <person name="Jubin C."/>
            <person name="Kawai H."/>
            <person name="Kimura K."/>
            <person name="Kloareg B."/>
            <person name="Kupper F.C."/>
            <person name="Lang D."/>
            <person name="Le Bail A."/>
            <person name="Leblanc C."/>
            <person name="Lerouge P."/>
            <person name="Lohr M."/>
            <person name="Lopez P.J."/>
            <person name="Martens C."/>
            <person name="Maumus F."/>
            <person name="Michel G."/>
            <person name="Miranda-Saavedra D."/>
            <person name="Morales J."/>
            <person name="Moreau H."/>
            <person name="Motomura T."/>
            <person name="Nagasato C."/>
            <person name="Napoli C.A."/>
            <person name="Nelson D.R."/>
            <person name="Nyvall-Collen P."/>
            <person name="Peters A.F."/>
            <person name="Pommier C."/>
            <person name="Potin P."/>
            <person name="Poulain J."/>
            <person name="Quesneville H."/>
            <person name="Read B."/>
            <person name="Rensing S.A."/>
            <person name="Ritter A."/>
            <person name="Rousvoal S."/>
            <person name="Samanta M."/>
            <person name="Samson G."/>
            <person name="Schroeder D.C."/>
            <person name="Segurens B."/>
            <person name="Strittmatter M."/>
            <person name="Tonon T."/>
            <person name="Tregear J.W."/>
            <person name="Valentin K."/>
            <person name="von Dassow P."/>
            <person name="Yamagishi T."/>
            <person name="Van de Peer Y."/>
            <person name="Wincker P."/>
        </authorList>
    </citation>
    <scope>NUCLEOTIDE SEQUENCE [LARGE SCALE GENOMIC DNA]</scope>
    <source>
        <strain evidence="4">Ec32 / CCAP1310/4</strain>
    </source>
</reference>
<feature type="compositionally biased region" description="Low complexity" evidence="2">
    <location>
        <begin position="743"/>
        <end position="760"/>
    </location>
</feature>
<keyword evidence="1" id="KW-0175">Coiled coil</keyword>
<gene>
    <name evidence="3" type="ORF">Esi_0208_0041</name>
</gene>
<dbReference type="AlphaFoldDB" id="D7FQU4"/>
<feature type="compositionally biased region" description="Acidic residues" evidence="2">
    <location>
        <begin position="228"/>
        <end position="238"/>
    </location>
</feature>
<feature type="compositionally biased region" description="Basic and acidic residues" evidence="2">
    <location>
        <begin position="239"/>
        <end position="288"/>
    </location>
</feature>
<accession>D7FQU4</accession>